<protein>
    <submittedName>
        <fullName evidence="3">Uncharacterized protein</fullName>
    </submittedName>
</protein>
<feature type="compositionally biased region" description="Acidic residues" evidence="1">
    <location>
        <begin position="182"/>
        <end position="192"/>
    </location>
</feature>
<feature type="compositionally biased region" description="Polar residues" evidence="1">
    <location>
        <begin position="157"/>
        <end position="172"/>
    </location>
</feature>
<dbReference type="AlphaFoldDB" id="A0A915EDW8"/>
<feature type="region of interest" description="Disordered" evidence="1">
    <location>
        <begin position="128"/>
        <end position="213"/>
    </location>
</feature>
<name>A0A915EDW8_9BILA</name>
<keyword evidence="2" id="KW-1185">Reference proteome</keyword>
<proteinExistence type="predicted"/>
<reference evidence="3" key="1">
    <citation type="submission" date="2022-11" db="UniProtKB">
        <authorList>
            <consortium name="WormBaseParasite"/>
        </authorList>
    </citation>
    <scope>IDENTIFICATION</scope>
</reference>
<evidence type="ECO:0000256" key="1">
    <source>
        <dbReference type="SAM" id="MobiDB-lite"/>
    </source>
</evidence>
<evidence type="ECO:0000313" key="3">
    <source>
        <dbReference type="WBParaSite" id="jg4831"/>
    </source>
</evidence>
<dbReference type="WBParaSite" id="jg4831">
    <property type="protein sequence ID" value="jg4831"/>
    <property type="gene ID" value="jg4831"/>
</dbReference>
<dbReference type="Proteomes" id="UP000887574">
    <property type="component" value="Unplaced"/>
</dbReference>
<evidence type="ECO:0000313" key="2">
    <source>
        <dbReference type="Proteomes" id="UP000887574"/>
    </source>
</evidence>
<feature type="compositionally biased region" description="Low complexity" evidence="1">
    <location>
        <begin position="139"/>
        <end position="156"/>
    </location>
</feature>
<organism evidence="2 3">
    <name type="scientific">Ditylenchus dipsaci</name>
    <dbReference type="NCBI Taxonomy" id="166011"/>
    <lineage>
        <taxon>Eukaryota</taxon>
        <taxon>Metazoa</taxon>
        <taxon>Ecdysozoa</taxon>
        <taxon>Nematoda</taxon>
        <taxon>Chromadorea</taxon>
        <taxon>Rhabditida</taxon>
        <taxon>Tylenchina</taxon>
        <taxon>Tylenchomorpha</taxon>
        <taxon>Sphaerularioidea</taxon>
        <taxon>Anguinidae</taxon>
        <taxon>Anguininae</taxon>
        <taxon>Ditylenchus</taxon>
    </lineage>
</organism>
<accession>A0A915EDW8</accession>
<sequence>MEMVPLMLKELDDTNRRFYQMVCFRWFKDIKALPLAASPVAGASSKDPNFVSFEEFLSEGQSLKQLIRFLSRTLMDKGTFDDDCEAKLAKYRAEHQHQWRQCPASLEPINLATDNLLRSRSFSAAVAAPPQPSVTRVLNSAASSSTNSSSTFSQSTLGPSTCLTNAPSTSASREPLNLNNELLEEDEEEEGSEANSRQSRAPKRTGTWLSQRRQRAASLKERMNVANSSDAMFIQLGEILVYQFHSTITVEQGRNKKKDAENVHERELKVLIWRHFVQMLVAVLTDRARFPV</sequence>